<evidence type="ECO:0000313" key="5">
    <source>
        <dbReference type="Proteomes" id="UP001210380"/>
    </source>
</evidence>
<evidence type="ECO:0000259" key="3">
    <source>
        <dbReference type="PROSITE" id="PS51737"/>
    </source>
</evidence>
<dbReference type="PROSITE" id="PS51737">
    <property type="entry name" value="RECOMBINASE_DNA_BIND"/>
    <property type="match status" value="1"/>
</dbReference>
<accession>A0ABT4V308</accession>
<comment type="caution">
    <text evidence="4">The sequence shown here is derived from an EMBL/GenBank/DDBJ whole genome shotgun (WGS) entry which is preliminary data.</text>
</comment>
<dbReference type="Pfam" id="PF07508">
    <property type="entry name" value="Recombinase"/>
    <property type="match status" value="1"/>
</dbReference>
<feature type="region of interest" description="Disordered" evidence="2">
    <location>
        <begin position="81"/>
        <end position="100"/>
    </location>
</feature>
<dbReference type="Gene3D" id="3.90.1750.20">
    <property type="entry name" value="Putative Large Serine Recombinase, Chain B, Domain 2"/>
    <property type="match status" value="1"/>
</dbReference>
<dbReference type="PANTHER" id="PTHR30461:SF26">
    <property type="entry name" value="RESOLVASE HOMOLOG YNEB"/>
    <property type="match status" value="1"/>
</dbReference>
<feature type="compositionally biased region" description="Gly residues" evidence="2">
    <location>
        <begin position="86"/>
        <end position="97"/>
    </location>
</feature>
<evidence type="ECO:0000313" key="4">
    <source>
        <dbReference type="EMBL" id="MDA3628203.1"/>
    </source>
</evidence>
<dbReference type="InterPro" id="IPR011109">
    <property type="entry name" value="DNA_bind_recombinase_dom"/>
</dbReference>
<reference evidence="4 5" key="1">
    <citation type="submission" date="2022-11" db="EMBL/GenBank/DDBJ databases">
        <title>Draft genome sequence of Saccharopolyspora sp. WRP15-2 isolated from rhizosphere soils of wild rice in Thailand.</title>
        <authorList>
            <person name="Duangmal K."/>
            <person name="Kammanee S."/>
            <person name="Muangham S."/>
        </authorList>
    </citation>
    <scope>NUCLEOTIDE SEQUENCE [LARGE SCALE GENOMIC DNA]</scope>
    <source>
        <strain evidence="4 5">WRP15-2</strain>
    </source>
</reference>
<sequence>MQGLEPDPDTAAWVRWMFAERARGRSVASLARELNARGVPCPADVDQARNTHRPGKGWIARTTGLILENPRYTGRQVWNRHSTQGHGAGGRTGGRGSGVVRRTAVREWEVSERRSHPALVDESTFLAVQRIRAARPTKDGEARTYELADLVVCGECDRRMDAQWVHGRADYRCRHGYIAALPRPRGSASRCFTWPAQSARWGTTWGGCGQRRW</sequence>
<dbReference type="RefSeq" id="WP_270950987.1">
    <property type="nucleotide sequence ID" value="NZ_JAQGLA010000040.1"/>
</dbReference>
<feature type="domain" description="Recombinase" evidence="3">
    <location>
        <begin position="1"/>
        <end position="138"/>
    </location>
</feature>
<comment type="similarity">
    <text evidence="1">Belongs to the site-specific recombinase resolvase family.</text>
</comment>
<dbReference type="InterPro" id="IPR038109">
    <property type="entry name" value="DNA_bind_recomb_sf"/>
</dbReference>
<proteinExistence type="inferred from homology"/>
<evidence type="ECO:0000256" key="2">
    <source>
        <dbReference type="SAM" id="MobiDB-lite"/>
    </source>
</evidence>
<gene>
    <name evidence="4" type="ORF">OU415_22400</name>
</gene>
<organism evidence="4 5">
    <name type="scientific">Saccharopolyspora oryzae</name>
    <dbReference type="NCBI Taxonomy" id="2997343"/>
    <lineage>
        <taxon>Bacteria</taxon>
        <taxon>Bacillati</taxon>
        <taxon>Actinomycetota</taxon>
        <taxon>Actinomycetes</taxon>
        <taxon>Pseudonocardiales</taxon>
        <taxon>Pseudonocardiaceae</taxon>
        <taxon>Saccharopolyspora</taxon>
    </lineage>
</organism>
<evidence type="ECO:0000256" key="1">
    <source>
        <dbReference type="ARBA" id="ARBA00009913"/>
    </source>
</evidence>
<dbReference type="PANTHER" id="PTHR30461">
    <property type="entry name" value="DNA-INVERTASE FROM LAMBDOID PROPHAGE"/>
    <property type="match status" value="1"/>
</dbReference>
<name>A0ABT4V308_9PSEU</name>
<dbReference type="InterPro" id="IPR050639">
    <property type="entry name" value="SSR_resolvase"/>
</dbReference>
<dbReference type="EMBL" id="JAQGLA010000040">
    <property type="protein sequence ID" value="MDA3628203.1"/>
    <property type="molecule type" value="Genomic_DNA"/>
</dbReference>
<keyword evidence="5" id="KW-1185">Reference proteome</keyword>
<dbReference type="Proteomes" id="UP001210380">
    <property type="component" value="Unassembled WGS sequence"/>
</dbReference>
<protein>
    <submittedName>
        <fullName evidence="4">Recombinase family protein</fullName>
    </submittedName>
</protein>